<evidence type="ECO:0000313" key="3">
    <source>
        <dbReference type="Proteomes" id="UP000823872"/>
    </source>
</evidence>
<feature type="transmembrane region" description="Helical" evidence="1">
    <location>
        <begin position="131"/>
        <end position="154"/>
    </location>
</feature>
<dbReference type="Proteomes" id="UP000823872">
    <property type="component" value="Chromosome A1"/>
</dbReference>
<dbReference type="GeneTree" id="ENSGT01140000286560"/>
<protein>
    <submittedName>
        <fullName evidence="2">Uncharacterized protein</fullName>
    </submittedName>
</protein>
<reference evidence="2" key="2">
    <citation type="submission" date="2025-08" db="UniProtKB">
        <authorList>
            <consortium name="Ensembl"/>
        </authorList>
    </citation>
    <scope>IDENTIFICATION</scope>
    <source>
        <strain evidence="2">breed Abyssinian</strain>
    </source>
</reference>
<keyword evidence="1" id="KW-1133">Transmembrane helix</keyword>
<accession>A0ABI7XP76</accession>
<organism evidence="2 3">
    <name type="scientific">Felis catus</name>
    <name type="common">Cat</name>
    <name type="synonym">Felis silvestris catus</name>
    <dbReference type="NCBI Taxonomy" id="9685"/>
    <lineage>
        <taxon>Eukaryota</taxon>
        <taxon>Metazoa</taxon>
        <taxon>Chordata</taxon>
        <taxon>Craniata</taxon>
        <taxon>Vertebrata</taxon>
        <taxon>Euteleostomi</taxon>
        <taxon>Mammalia</taxon>
        <taxon>Eutheria</taxon>
        <taxon>Laurasiatheria</taxon>
        <taxon>Carnivora</taxon>
        <taxon>Feliformia</taxon>
        <taxon>Felidae</taxon>
        <taxon>Felinae</taxon>
        <taxon>Felis</taxon>
    </lineage>
</organism>
<keyword evidence="1" id="KW-0812">Transmembrane</keyword>
<evidence type="ECO:0000256" key="1">
    <source>
        <dbReference type="SAM" id="Phobius"/>
    </source>
</evidence>
<sequence>MEHFHPCTPFTRDLKCLLSVYKVLVSAGHTVSGCTSWPSHQQCKRVPVSPHPRQHLLFLELLILATLTCVRWYLSIVLICISLMMNDVEHLFTCLLAIRMSSLEKCLFMSSAHLFTGLFVFPHPYDFLNSSFFSLACIIVIIQYIIHITLKICVNQLFM</sequence>
<feature type="transmembrane region" description="Helical" evidence="1">
    <location>
        <begin position="106"/>
        <end position="125"/>
    </location>
</feature>
<name>A0ABI7XP76_FELCA</name>
<keyword evidence="3" id="KW-1185">Reference proteome</keyword>
<evidence type="ECO:0000313" key="2">
    <source>
        <dbReference type="Ensembl" id="ENSFCTP00005024343.1"/>
    </source>
</evidence>
<reference evidence="2 3" key="1">
    <citation type="submission" date="2021-02" db="EMBL/GenBank/DDBJ databases">
        <title>Safari Cat Assemblies.</title>
        <authorList>
            <person name="Bredemeyer K.R."/>
            <person name="Murphy W.J."/>
        </authorList>
    </citation>
    <scope>NUCLEOTIDE SEQUENCE [LARGE SCALE GENOMIC DNA]</scope>
</reference>
<reference evidence="2" key="3">
    <citation type="submission" date="2025-09" db="UniProtKB">
        <authorList>
            <consortium name="Ensembl"/>
        </authorList>
    </citation>
    <scope>IDENTIFICATION</scope>
    <source>
        <strain evidence="2">breed Abyssinian</strain>
    </source>
</reference>
<proteinExistence type="predicted"/>
<feature type="transmembrane region" description="Helical" evidence="1">
    <location>
        <begin position="61"/>
        <end position="85"/>
    </location>
</feature>
<dbReference type="Ensembl" id="ENSFCTT00005035451.1">
    <property type="protein sequence ID" value="ENSFCTP00005024343.1"/>
    <property type="gene ID" value="ENSFCTG00005012504.1"/>
</dbReference>
<keyword evidence="1" id="KW-0472">Membrane</keyword>